<evidence type="ECO:0000313" key="3">
    <source>
        <dbReference type="Proteomes" id="UP000824782"/>
    </source>
</evidence>
<gene>
    <name evidence="2" type="ORF">GDO81_025687</name>
</gene>
<evidence type="ECO:0000313" key="2">
    <source>
        <dbReference type="EMBL" id="KAG8548352.1"/>
    </source>
</evidence>
<comment type="caution">
    <text evidence="2">The sequence shown here is derived from an EMBL/GenBank/DDBJ whole genome shotgun (WGS) entry which is preliminary data.</text>
</comment>
<sequence length="122" mass="14200">MWTSVCPSNHWGASRTWEVTGRLNFTMVQQELGDPIRVLSLPVKVLYKSPSPLISVWGYQTWRVAPQEPLKLYAMLFHAPLLHEEDGELRRTSAQQRHLVDIGCTDLSESRQDPNHRRRTRH</sequence>
<keyword evidence="3" id="KW-1185">Reference proteome</keyword>
<evidence type="ECO:0000256" key="1">
    <source>
        <dbReference type="SAM" id="MobiDB-lite"/>
    </source>
</evidence>
<protein>
    <submittedName>
        <fullName evidence="2">Uncharacterized protein</fullName>
    </submittedName>
</protein>
<name>A0AAV6ZG20_ENGPU</name>
<feature type="region of interest" description="Disordered" evidence="1">
    <location>
        <begin position="103"/>
        <end position="122"/>
    </location>
</feature>
<dbReference type="Proteomes" id="UP000824782">
    <property type="component" value="Unassembled WGS sequence"/>
</dbReference>
<organism evidence="2 3">
    <name type="scientific">Engystomops pustulosus</name>
    <name type="common">Tungara frog</name>
    <name type="synonym">Physalaemus pustulosus</name>
    <dbReference type="NCBI Taxonomy" id="76066"/>
    <lineage>
        <taxon>Eukaryota</taxon>
        <taxon>Metazoa</taxon>
        <taxon>Chordata</taxon>
        <taxon>Craniata</taxon>
        <taxon>Vertebrata</taxon>
        <taxon>Euteleostomi</taxon>
        <taxon>Amphibia</taxon>
        <taxon>Batrachia</taxon>
        <taxon>Anura</taxon>
        <taxon>Neobatrachia</taxon>
        <taxon>Hyloidea</taxon>
        <taxon>Leptodactylidae</taxon>
        <taxon>Leiuperinae</taxon>
        <taxon>Engystomops</taxon>
    </lineage>
</organism>
<proteinExistence type="predicted"/>
<dbReference type="EMBL" id="WNYA01000436">
    <property type="protein sequence ID" value="KAG8548352.1"/>
    <property type="molecule type" value="Genomic_DNA"/>
</dbReference>
<accession>A0AAV6ZG20</accession>
<reference evidence="2" key="1">
    <citation type="thesis" date="2020" institute="ProQuest LLC" country="789 East Eisenhower Parkway, Ann Arbor, MI, USA">
        <title>Comparative Genomics and Chromosome Evolution.</title>
        <authorList>
            <person name="Mudd A.B."/>
        </authorList>
    </citation>
    <scope>NUCLEOTIDE SEQUENCE</scope>
    <source>
        <strain evidence="2">237g6f4</strain>
        <tissue evidence="2">Blood</tissue>
    </source>
</reference>
<dbReference type="AlphaFoldDB" id="A0AAV6ZG20"/>